<dbReference type="PANTHER" id="PTHR35535:SF1">
    <property type="entry name" value="HEAT SHOCK PROTEIN HSLJ"/>
    <property type="match status" value="1"/>
</dbReference>
<dbReference type="PANTHER" id="PTHR35535">
    <property type="entry name" value="HEAT SHOCK PROTEIN HSLJ"/>
    <property type="match status" value="1"/>
</dbReference>
<reference evidence="2 3" key="1">
    <citation type="submission" date="2019-05" db="EMBL/GenBank/DDBJ databases">
        <title>Marinobacter panjinensis sp. nov., a moderately halophilic bacterium isolated from sea tidal flat environment.</title>
        <authorList>
            <person name="Yang W."/>
            <person name="An M."/>
            <person name="He W."/>
            <person name="Luo X."/>
            <person name="Zhu L."/>
            <person name="Chen G."/>
            <person name="Zhang Y."/>
            <person name="Wang Y."/>
        </authorList>
    </citation>
    <scope>NUCLEOTIDE SEQUENCE [LARGE SCALE GENOMIC DNA]</scope>
    <source>
        <strain evidence="2 3">PJ-16</strain>
    </source>
</reference>
<evidence type="ECO:0000313" key="3">
    <source>
        <dbReference type="Proteomes" id="UP000308488"/>
    </source>
</evidence>
<dbReference type="EMBL" id="SZYH01000001">
    <property type="protein sequence ID" value="TKV69223.1"/>
    <property type="molecule type" value="Genomic_DNA"/>
</dbReference>
<dbReference type="PROSITE" id="PS51257">
    <property type="entry name" value="PROKAR_LIPOPROTEIN"/>
    <property type="match status" value="1"/>
</dbReference>
<evidence type="ECO:0000259" key="1">
    <source>
        <dbReference type="Pfam" id="PF03724"/>
    </source>
</evidence>
<dbReference type="OrthoDB" id="5348860at2"/>
<sequence>MKGTMRIPGYLVTLFAVLWLAGCTSSPARHGSGGDVVAMPLTNTYWQLVSVAGEPVPETDSEQKAHILFLDDGRVSGFSGCNQYMGKYRVEGENLLFDSMSSTRMACPDNQTEGQLFAALAKTVGVNLGGIELRLLGEAGEELAVFEASRMR</sequence>
<comment type="caution">
    <text evidence="2">The sequence shown here is derived from an EMBL/GenBank/DDBJ whole genome shotgun (WGS) entry which is preliminary data.</text>
</comment>
<gene>
    <name evidence="2" type="ORF">FDP08_14515</name>
</gene>
<protein>
    <submittedName>
        <fullName evidence="2">META domain-containing protein</fullName>
    </submittedName>
</protein>
<keyword evidence="3" id="KW-1185">Reference proteome</keyword>
<dbReference type="Pfam" id="PF03724">
    <property type="entry name" value="META"/>
    <property type="match status" value="1"/>
</dbReference>
<proteinExistence type="predicted"/>
<feature type="domain" description="DUF306" evidence="1">
    <location>
        <begin position="40"/>
        <end position="147"/>
    </location>
</feature>
<dbReference type="Proteomes" id="UP000308488">
    <property type="component" value="Unassembled WGS sequence"/>
</dbReference>
<accession>A0A4U6R6Q8</accession>
<evidence type="ECO:0000313" key="2">
    <source>
        <dbReference type="EMBL" id="TKV69223.1"/>
    </source>
</evidence>
<dbReference type="Gene3D" id="2.40.128.270">
    <property type="match status" value="1"/>
</dbReference>
<dbReference type="InterPro" id="IPR038670">
    <property type="entry name" value="HslJ-like_sf"/>
</dbReference>
<dbReference type="InterPro" id="IPR005184">
    <property type="entry name" value="DUF306_Meta_HslJ"/>
</dbReference>
<name>A0A4U6R6Q8_9GAMM</name>
<organism evidence="2 3">
    <name type="scientific">Marinobacter panjinensis</name>
    <dbReference type="NCBI Taxonomy" id="2576384"/>
    <lineage>
        <taxon>Bacteria</taxon>
        <taxon>Pseudomonadati</taxon>
        <taxon>Pseudomonadota</taxon>
        <taxon>Gammaproteobacteria</taxon>
        <taxon>Pseudomonadales</taxon>
        <taxon>Marinobacteraceae</taxon>
        <taxon>Marinobacter</taxon>
    </lineage>
</organism>
<dbReference type="RefSeq" id="WP_137436839.1">
    <property type="nucleotide sequence ID" value="NZ_SZYH01000001.1"/>
</dbReference>
<dbReference type="AlphaFoldDB" id="A0A4U6R6Q8"/>
<dbReference type="InterPro" id="IPR053147">
    <property type="entry name" value="Hsp_HslJ-like"/>
</dbReference>